<dbReference type="EMBL" id="BRPK01000012">
    <property type="protein sequence ID" value="GLB43038.1"/>
    <property type="molecule type" value="Genomic_DNA"/>
</dbReference>
<dbReference type="InterPro" id="IPR036866">
    <property type="entry name" value="RibonucZ/Hydroxyglut_hydro"/>
</dbReference>
<evidence type="ECO:0000313" key="4">
    <source>
        <dbReference type="Proteomes" id="UP001063166"/>
    </source>
</evidence>
<dbReference type="OrthoDB" id="332863at2759"/>
<feature type="region of interest" description="Disordered" evidence="1">
    <location>
        <begin position="1"/>
        <end position="43"/>
    </location>
</feature>
<dbReference type="Gene3D" id="3.60.15.10">
    <property type="entry name" value="Ribonuclease Z/Hydroxyacylglutathione hydrolase-like"/>
    <property type="match status" value="1"/>
</dbReference>
<dbReference type="GO" id="GO:0070291">
    <property type="term" value="P:N-acylethanolamine metabolic process"/>
    <property type="evidence" value="ECO:0007669"/>
    <property type="project" value="TreeGrafter"/>
</dbReference>
<comment type="caution">
    <text evidence="3">The sequence shown here is derived from an EMBL/GenBank/DDBJ whole genome shotgun (WGS) entry which is preliminary data.</text>
</comment>
<protein>
    <submittedName>
        <fullName evidence="3">Beta-lactamase superfamily domain containing protein</fullName>
    </submittedName>
</protein>
<dbReference type="PANTHER" id="PTHR15032:SF4">
    <property type="entry name" value="N-ACYL-PHOSPHATIDYLETHANOLAMINE-HYDROLYZING PHOSPHOLIPASE D"/>
    <property type="match status" value="1"/>
</dbReference>
<gene>
    <name evidence="3" type="primary">EFM4</name>
    <name evidence="3" type="ORF">LshimejAT787_1204870</name>
</gene>
<evidence type="ECO:0000259" key="2">
    <source>
        <dbReference type="Pfam" id="PF12706"/>
    </source>
</evidence>
<dbReference type="GO" id="GO:0005737">
    <property type="term" value="C:cytoplasm"/>
    <property type="evidence" value="ECO:0007669"/>
    <property type="project" value="TreeGrafter"/>
</dbReference>
<dbReference type="SUPFAM" id="SSF56281">
    <property type="entry name" value="Metallo-hydrolase/oxidoreductase"/>
    <property type="match status" value="1"/>
</dbReference>
<dbReference type="PANTHER" id="PTHR15032">
    <property type="entry name" value="N-ACYL-PHOSPHATIDYLETHANOLAMINE-HYDROLYZING PHOSPHOLIPASE D"/>
    <property type="match status" value="1"/>
</dbReference>
<proteinExistence type="predicted"/>
<keyword evidence="4" id="KW-1185">Reference proteome</keyword>
<name>A0A9P3PWT3_LYOSH</name>
<sequence length="219" mass="24049">MLNVAFPDRAFVGPSSQRRRMDPESPSTGTISDVQASTTHGRAGGVQVSATHYTCVSRSQASASDLPLKNFPSVSKAQSRLIPTRKPTWGAVHAGGVHAKDKIKSTWLGHACFLVEMPSRSSNTGDRGARILFDPVFSDRCSPSQWVGPKRYTPPPCAIEDIPEIDAVVISHNHYDHLDTHTIKVLSKRPRMPHFFAPLGNGPWFKDFNSPDSHVHSMD</sequence>
<evidence type="ECO:0000256" key="1">
    <source>
        <dbReference type="SAM" id="MobiDB-lite"/>
    </source>
</evidence>
<evidence type="ECO:0000313" key="3">
    <source>
        <dbReference type="EMBL" id="GLB43038.1"/>
    </source>
</evidence>
<dbReference type="Pfam" id="PF12706">
    <property type="entry name" value="Lactamase_B_2"/>
    <property type="match status" value="1"/>
</dbReference>
<dbReference type="GO" id="GO:0070292">
    <property type="term" value="P:N-acylphosphatidylethanolamine metabolic process"/>
    <property type="evidence" value="ECO:0007669"/>
    <property type="project" value="TreeGrafter"/>
</dbReference>
<dbReference type="InterPro" id="IPR001279">
    <property type="entry name" value="Metallo-B-lactamas"/>
</dbReference>
<accession>A0A9P3PWT3</accession>
<feature type="domain" description="Metallo-beta-lactamase" evidence="2">
    <location>
        <begin position="130"/>
        <end position="206"/>
    </location>
</feature>
<dbReference type="Proteomes" id="UP001063166">
    <property type="component" value="Unassembled WGS sequence"/>
</dbReference>
<reference evidence="3" key="1">
    <citation type="submission" date="2022-07" db="EMBL/GenBank/DDBJ databases">
        <title>The genome of Lyophyllum shimeji provides insight into the initial evolution of ectomycorrhizal fungal genome.</title>
        <authorList>
            <person name="Kobayashi Y."/>
            <person name="Shibata T."/>
            <person name="Hirakawa H."/>
            <person name="Shigenobu S."/>
            <person name="Nishiyama T."/>
            <person name="Yamada A."/>
            <person name="Hasebe M."/>
            <person name="Kawaguchi M."/>
        </authorList>
    </citation>
    <scope>NUCLEOTIDE SEQUENCE</scope>
    <source>
        <strain evidence="3">AT787</strain>
    </source>
</reference>
<feature type="compositionally biased region" description="Polar residues" evidence="1">
    <location>
        <begin position="25"/>
        <end position="40"/>
    </location>
</feature>
<dbReference type="GO" id="GO:0070290">
    <property type="term" value="F:N-acylphosphatidylethanolamine-specific phospholipase D activity"/>
    <property type="evidence" value="ECO:0007669"/>
    <property type="project" value="TreeGrafter"/>
</dbReference>
<organism evidence="3 4">
    <name type="scientific">Lyophyllum shimeji</name>
    <name type="common">Hon-shimeji</name>
    <name type="synonym">Tricholoma shimeji</name>
    <dbReference type="NCBI Taxonomy" id="47721"/>
    <lineage>
        <taxon>Eukaryota</taxon>
        <taxon>Fungi</taxon>
        <taxon>Dikarya</taxon>
        <taxon>Basidiomycota</taxon>
        <taxon>Agaricomycotina</taxon>
        <taxon>Agaricomycetes</taxon>
        <taxon>Agaricomycetidae</taxon>
        <taxon>Agaricales</taxon>
        <taxon>Tricholomatineae</taxon>
        <taxon>Lyophyllaceae</taxon>
        <taxon>Lyophyllum</taxon>
    </lineage>
</organism>
<dbReference type="AlphaFoldDB" id="A0A9P3PWT3"/>